<evidence type="ECO:0000313" key="2">
    <source>
        <dbReference type="Proteomes" id="UP001571980"/>
    </source>
</evidence>
<evidence type="ECO:0000313" key="1">
    <source>
        <dbReference type="EMBL" id="MFA4805280.1"/>
    </source>
</evidence>
<gene>
    <name evidence="1" type="ORF">P8X34_11130</name>
</gene>
<dbReference type="Proteomes" id="UP001571980">
    <property type="component" value="Unassembled WGS sequence"/>
</dbReference>
<protein>
    <submittedName>
        <fullName evidence="1">Uncharacterized protein</fullName>
    </submittedName>
</protein>
<sequence>MRQVIPLVLTAIILAPFSTNSPTIIAKVFVGPLTFLTGLLGIKGVIEKDIEKALGYLSTAAIFFELPRIV</sequence>
<dbReference type="RefSeq" id="WP_372824787.1">
    <property type="nucleotide sequence ID" value="NZ_JARRIG010000007.1"/>
</dbReference>
<proteinExistence type="predicted"/>
<dbReference type="EMBL" id="JARRIG010000007">
    <property type="protein sequence ID" value="MFA4805280.1"/>
    <property type="molecule type" value="Genomic_DNA"/>
</dbReference>
<reference evidence="1 2" key="1">
    <citation type="submission" date="2023-03" db="EMBL/GenBank/DDBJ databases">
        <title>Speciation in Pyrococcus: adaptation to high temperature as a mechanism.</title>
        <authorList>
            <person name="Gu J."/>
        </authorList>
    </citation>
    <scope>NUCLEOTIDE SEQUENCE [LARGE SCALE GENOMIC DNA]</scope>
    <source>
        <strain evidence="1 2">LMOA34</strain>
    </source>
</reference>
<keyword evidence="2" id="KW-1185">Reference proteome</keyword>
<organism evidence="1 2">
    <name type="scientific">Pyrococcus kukulkanii</name>
    <dbReference type="NCBI Taxonomy" id="1609559"/>
    <lineage>
        <taxon>Archaea</taxon>
        <taxon>Methanobacteriati</taxon>
        <taxon>Methanobacteriota</taxon>
        <taxon>Thermococci</taxon>
        <taxon>Thermococcales</taxon>
        <taxon>Thermococcaceae</taxon>
        <taxon>Pyrococcus</taxon>
    </lineage>
</organism>
<accession>A0ABV4T620</accession>
<name>A0ABV4T620_9EURY</name>
<comment type="caution">
    <text evidence="1">The sequence shown here is derived from an EMBL/GenBank/DDBJ whole genome shotgun (WGS) entry which is preliminary data.</text>
</comment>